<evidence type="ECO:0000256" key="1">
    <source>
        <dbReference type="SAM" id="MobiDB-lite"/>
    </source>
</evidence>
<keyword evidence="3" id="KW-1185">Reference proteome</keyword>
<dbReference type="EMBL" id="CP002454">
    <property type="protein sequence ID" value="ADV66021.1"/>
    <property type="molecule type" value="Genomic_DNA"/>
</dbReference>
<dbReference type="AlphaFoldDB" id="E8U376"/>
<reference evidence="2 3" key="1">
    <citation type="journal article" date="2011" name="Stand. Genomic Sci.">
        <title>Complete genome sequence of Deinococcus maricopensis type strain (LB-34).</title>
        <authorList>
            <person name="Pukall R."/>
            <person name="Zeytun A."/>
            <person name="Lucas S."/>
            <person name="Lapidus A."/>
            <person name="Hammon N."/>
            <person name="Deshpande S."/>
            <person name="Nolan M."/>
            <person name="Cheng J.F."/>
            <person name="Pitluck S."/>
            <person name="Liolios K."/>
            <person name="Pagani I."/>
            <person name="Mikhailova N."/>
            <person name="Ivanova N."/>
            <person name="Mavromatis K."/>
            <person name="Pati A."/>
            <person name="Tapia R."/>
            <person name="Han C."/>
            <person name="Goodwin L."/>
            <person name="Chen A."/>
            <person name="Palaniappan K."/>
            <person name="Land M."/>
            <person name="Hauser L."/>
            <person name="Chang Y.J."/>
            <person name="Jeffries C.D."/>
            <person name="Brambilla E.M."/>
            <person name="Rohde M."/>
            <person name="Goker M."/>
            <person name="Detter J.C."/>
            <person name="Woyke T."/>
            <person name="Bristow J."/>
            <person name="Eisen J.A."/>
            <person name="Markowitz V."/>
            <person name="Hugenholtz P."/>
            <person name="Kyrpides N.C."/>
            <person name="Klenk H.P."/>
        </authorList>
    </citation>
    <scope>NUCLEOTIDE SEQUENCE [LARGE SCALE GENOMIC DNA]</scope>
    <source>
        <strain evidence="3">DSM 21211 / LMG 22137 / NRRL B-23946 / LB-34</strain>
    </source>
</reference>
<name>E8U376_DEIML</name>
<reference evidence="3" key="2">
    <citation type="submission" date="2011-01" db="EMBL/GenBank/DDBJ databases">
        <title>The complete genome of Deinococcus maricopensis DSM 21211.</title>
        <authorList>
            <consortium name="US DOE Joint Genome Institute (JGI-PGF)"/>
            <person name="Lucas S."/>
            <person name="Copeland A."/>
            <person name="Lapidus A."/>
            <person name="Goodwin L."/>
            <person name="Pitluck S."/>
            <person name="Kyrpides N."/>
            <person name="Mavromatis K."/>
            <person name="Pagani I."/>
            <person name="Ivanova N."/>
            <person name="Ovchinnikova G."/>
            <person name="Zeytun A."/>
            <person name="Detter J.C."/>
            <person name="Han C."/>
            <person name="Land M."/>
            <person name="Hauser L."/>
            <person name="Markowitz V."/>
            <person name="Cheng J.-F."/>
            <person name="Hugenholtz P."/>
            <person name="Woyke T."/>
            <person name="Wu D."/>
            <person name="Pukall R."/>
            <person name="Gehrich-Schroeter G."/>
            <person name="Brambilla E."/>
            <person name="Klenk H.-P."/>
            <person name="Eisen J.A."/>
        </authorList>
    </citation>
    <scope>NUCLEOTIDE SEQUENCE [LARGE SCALE GENOMIC DNA]</scope>
    <source>
        <strain evidence="3">DSM 21211 / LMG 22137 / NRRL B-23946 / LB-34</strain>
    </source>
</reference>
<dbReference type="eggNOG" id="COG5534">
    <property type="taxonomic scope" value="Bacteria"/>
</dbReference>
<dbReference type="Proteomes" id="UP000008635">
    <property type="component" value="Chromosome"/>
</dbReference>
<proteinExistence type="predicted"/>
<feature type="region of interest" description="Disordered" evidence="1">
    <location>
        <begin position="355"/>
        <end position="386"/>
    </location>
</feature>
<dbReference type="OrthoDB" id="73210at2"/>
<dbReference type="Pfam" id="PF10134">
    <property type="entry name" value="RPA"/>
    <property type="match status" value="1"/>
</dbReference>
<evidence type="ECO:0000313" key="3">
    <source>
        <dbReference type="Proteomes" id="UP000008635"/>
    </source>
</evidence>
<gene>
    <name evidence="2" type="ordered locus">Deima_0360</name>
</gene>
<accession>E8U376</accession>
<evidence type="ECO:0000313" key="2">
    <source>
        <dbReference type="EMBL" id="ADV66021.1"/>
    </source>
</evidence>
<sequence length="474" mass="53195">MTRKRRTPETPVLQRFDEANAVRLGLISIQERIPEDHNSWRVEYVVDGRRARLTCDALPQHGGVPHGLDNDVSLALITLYLDAGSPEDGTFSTTAYQILKVTGLDTSGYYYNALRASLDRLSTASYSVSEAWRSGNRWTTVRFRYIDRLEFTSDDDRLQLSGASILRISLAREIVQSVRARYIKPINLSLLSRLQRPLTRALYRLLDAQRAAPDAPAVLAYEVNIIEWAQACKIVDLKPAKVKRTLEGAHAELVQHGYLRGVTYEGRGVRQTIRYEFMADVAEEVAEPATVAQLTQHGVTPTVARQLVRQYGAARVEERLERYHAILANGYSARNRAALLVDVVRDEEGKYGDPAGFVSRSRREHLRTQQEARARATEQQLDAEAARREASWQDLPLVEQTEQAMKTVMVMFGKRLSTQTLAHLRDAMLSGQVTPGDLVRRTTRAAMELGLEDLAEELTQASAQAALNAPSVER</sequence>
<feature type="compositionally biased region" description="Basic and acidic residues" evidence="1">
    <location>
        <begin position="366"/>
        <end position="376"/>
    </location>
</feature>
<protein>
    <submittedName>
        <fullName evidence="2">Replication initiator protein A</fullName>
    </submittedName>
</protein>
<organism evidence="2 3">
    <name type="scientific">Deinococcus maricopensis (strain DSM 21211 / LMG 22137 / NRRL B-23946 / LB-34)</name>
    <dbReference type="NCBI Taxonomy" id="709986"/>
    <lineage>
        <taxon>Bacteria</taxon>
        <taxon>Thermotogati</taxon>
        <taxon>Deinococcota</taxon>
        <taxon>Deinococci</taxon>
        <taxon>Deinococcales</taxon>
        <taxon>Deinococcaceae</taxon>
        <taxon>Deinococcus</taxon>
    </lineage>
</organism>
<dbReference type="RefSeq" id="WP_013555526.1">
    <property type="nucleotide sequence ID" value="NC_014958.1"/>
</dbReference>
<dbReference type="InterPro" id="IPR018777">
    <property type="entry name" value="Replication_initiator_prot_A"/>
</dbReference>
<dbReference type="HOGENOM" id="CLU_042016_0_0_0"/>
<dbReference type="KEGG" id="dmr:Deima_0360"/>